<accession>A0A2P6N6Y1</accession>
<feature type="non-terminal residue" evidence="1">
    <location>
        <position position="1"/>
    </location>
</feature>
<dbReference type="AlphaFoldDB" id="A0A2P6N6Y1"/>
<proteinExistence type="predicted"/>
<comment type="caution">
    <text evidence="1">The sequence shown here is derived from an EMBL/GenBank/DDBJ whole genome shotgun (WGS) entry which is preliminary data.</text>
</comment>
<gene>
    <name evidence="1" type="ORF">PROFUN_12649</name>
</gene>
<sequence length="39" mass="4352">TGSVCVVKFLHGPTSMTTDQKEQLLRDEAKSWEAYNIPA</sequence>
<dbReference type="EMBL" id="MDYQ01000173">
    <property type="protein sequence ID" value="PRP79715.1"/>
    <property type="molecule type" value="Genomic_DNA"/>
</dbReference>
<protein>
    <submittedName>
        <fullName evidence="1">Uncharacterized protein</fullName>
    </submittedName>
</protein>
<dbReference type="Proteomes" id="UP000241769">
    <property type="component" value="Unassembled WGS sequence"/>
</dbReference>
<organism evidence="1 2">
    <name type="scientific">Planoprotostelium fungivorum</name>
    <dbReference type="NCBI Taxonomy" id="1890364"/>
    <lineage>
        <taxon>Eukaryota</taxon>
        <taxon>Amoebozoa</taxon>
        <taxon>Evosea</taxon>
        <taxon>Variosea</taxon>
        <taxon>Cavosteliida</taxon>
        <taxon>Cavosteliaceae</taxon>
        <taxon>Planoprotostelium</taxon>
    </lineage>
</organism>
<evidence type="ECO:0000313" key="2">
    <source>
        <dbReference type="Proteomes" id="UP000241769"/>
    </source>
</evidence>
<reference evidence="1 2" key="1">
    <citation type="journal article" date="2018" name="Genome Biol. Evol.">
        <title>Multiple Roots of Fruiting Body Formation in Amoebozoa.</title>
        <authorList>
            <person name="Hillmann F."/>
            <person name="Forbes G."/>
            <person name="Novohradska S."/>
            <person name="Ferling I."/>
            <person name="Riege K."/>
            <person name="Groth M."/>
            <person name="Westermann M."/>
            <person name="Marz M."/>
            <person name="Spaller T."/>
            <person name="Winckler T."/>
            <person name="Schaap P."/>
            <person name="Glockner G."/>
        </authorList>
    </citation>
    <scope>NUCLEOTIDE SEQUENCE [LARGE SCALE GENOMIC DNA]</scope>
    <source>
        <strain evidence="1 2">Jena</strain>
    </source>
</reference>
<name>A0A2P6N6Y1_9EUKA</name>
<keyword evidence="2" id="KW-1185">Reference proteome</keyword>
<dbReference type="InParanoid" id="A0A2P6N6Y1"/>
<evidence type="ECO:0000313" key="1">
    <source>
        <dbReference type="EMBL" id="PRP79715.1"/>
    </source>
</evidence>